<organism evidence="1 2">
    <name type="scientific">Negativicoccus succinicivorans DORA_17_25</name>
    <dbReference type="NCBI Taxonomy" id="1403945"/>
    <lineage>
        <taxon>Bacteria</taxon>
        <taxon>Bacillati</taxon>
        <taxon>Bacillota</taxon>
        <taxon>Negativicutes</taxon>
        <taxon>Veillonellales</taxon>
        <taxon>Veillonellaceae</taxon>
        <taxon>Negativicoccus</taxon>
    </lineage>
</organism>
<proteinExistence type="predicted"/>
<dbReference type="EMBL" id="AZMC01000111">
    <property type="protein sequence ID" value="ETI89800.1"/>
    <property type="molecule type" value="Genomic_DNA"/>
</dbReference>
<dbReference type="Proteomes" id="UP000018840">
    <property type="component" value="Unassembled WGS sequence"/>
</dbReference>
<reference evidence="1 2" key="1">
    <citation type="submission" date="2013-12" db="EMBL/GenBank/DDBJ databases">
        <title>A Varibaculum cambriense genome reconstructed from a premature infant gut community with otherwise low bacterial novelty that shifts toward anaerobic metabolism during the third week of life.</title>
        <authorList>
            <person name="Brown C.T."/>
            <person name="Sharon I."/>
            <person name="Thomas B.C."/>
            <person name="Castelle C.J."/>
            <person name="Morowitz M.J."/>
            <person name="Banfield J.F."/>
        </authorList>
    </citation>
    <scope>NUCLEOTIDE SEQUENCE [LARGE SCALE GENOMIC DNA]</scope>
    <source>
        <strain evidence="2">DORA_17_25</strain>
    </source>
</reference>
<comment type="caution">
    <text evidence="1">The sequence shown here is derived from an EMBL/GenBank/DDBJ whole genome shotgun (WGS) entry which is preliminary data.</text>
</comment>
<gene>
    <name evidence="1" type="ORF">Q612_NSC00111G0001</name>
</gene>
<name>W1U8I7_9FIRM</name>
<feature type="non-terminal residue" evidence="1">
    <location>
        <position position="23"/>
    </location>
</feature>
<evidence type="ECO:0000313" key="2">
    <source>
        <dbReference type="Proteomes" id="UP000018840"/>
    </source>
</evidence>
<accession>W1U8I7</accession>
<protein>
    <submittedName>
        <fullName evidence="1">Uncharacterized protein</fullName>
    </submittedName>
</protein>
<sequence>MYEYNFNDIRKTIEEILDKSLTK</sequence>
<evidence type="ECO:0000313" key="1">
    <source>
        <dbReference type="EMBL" id="ETI89800.1"/>
    </source>
</evidence>
<dbReference type="AlphaFoldDB" id="W1U8I7"/>